<dbReference type="InterPro" id="IPR023296">
    <property type="entry name" value="Glyco_hydro_beta-prop_sf"/>
</dbReference>
<dbReference type="EMBL" id="JBHRTA010000009">
    <property type="protein sequence ID" value="MFC3196712.1"/>
    <property type="molecule type" value="Genomic_DNA"/>
</dbReference>
<proteinExistence type="inferred from homology"/>
<sequence length="369" mass="40965">MKLISPQEPSLKTPDTDMYMQITNDISTRFEANPLLSPADLQPSMPGLEIACLLNPGVFRYKGKTWLIVRVAERPPQREGTISFPVLKPQGGMEIVTLPADDPDLDATDPRVINFRGADYLTTLSHLRLLNSEDGVHFREALDHPPLWGQGLYETFGIEDCRVSQLGSAYYLTYTSVSPNGVAVGLRTTDDWQSFQSHGLIFPPHNKDCALFETTIGGKYYAFHRPSSVDIGGNYIWLASSPDAIHWGQHKLIARTRTGYWDSQRIGAGAAPILTDRGWLAIYHGADHKHRYCLGALLLDLEDPSMVIGRSDHPIMEPTAPYETTGFFGHVVFTNGHVVDGDRLTIYYGAADEHVCGAHFSIRDILATL</sequence>
<protein>
    <submittedName>
        <fullName evidence="4">Glycoside hydrolase family 130 protein</fullName>
    </submittedName>
</protein>
<dbReference type="GO" id="GO:0016787">
    <property type="term" value="F:hydrolase activity"/>
    <property type="evidence" value="ECO:0007669"/>
    <property type="project" value="UniProtKB-KW"/>
</dbReference>
<reference evidence="5" key="1">
    <citation type="journal article" date="2019" name="Int. J. Syst. Evol. Microbiol.">
        <title>The Global Catalogue of Microorganisms (GCM) 10K type strain sequencing project: providing services to taxonomists for standard genome sequencing and annotation.</title>
        <authorList>
            <consortium name="The Broad Institute Genomics Platform"/>
            <consortium name="The Broad Institute Genome Sequencing Center for Infectious Disease"/>
            <person name="Wu L."/>
            <person name="Ma J."/>
        </authorList>
    </citation>
    <scope>NUCLEOTIDE SEQUENCE [LARGE SCALE GENOMIC DNA]</scope>
    <source>
        <strain evidence="5">KCTC 52416</strain>
    </source>
</reference>
<keyword evidence="4" id="KW-0378">Hydrolase</keyword>
<evidence type="ECO:0000313" key="5">
    <source>
        <dbReference type="Proteomes" id="UP001595526"/>
    </source>
</evidence>
<dbReference type="CDD" id="cd18612">
    <property type="entry name" value="GH130_Lin0857-like"/>
    <property type="match status" value="1"/>
</dbReference>
<dbReference type="PANTHER" id="PTHR34106:SF5">
    <property type="entry name" value="GLYCOSIDASE"/>
    <property type="match status" value="1"/>
</dbReference>
<dbReference type="RefSeq" id="WP_379019697.1">
    <property type="nucleotide sequence ID" value="NZ_JBHRTA010000009.1"/>
</dbReference>
<evidence type="ECO:0000256" key="3">
    <source>
        <dbReference type="ARBA" id="ARBA00024356"/>
    </source>
</evidence>
<dbReference type="PIRSF" id="PIRSF016202">
    <property type="entry name" value="PH1107"/>
    <property type="match status" value="1"/>
</dbReference>
<dbReference type="Proteomes" id="UP001595526">
    <property type="component" value="Unassembled WGS sequence"/>
</dbReference>
<dbReference type="Pfam" id="PF04041">
    <property type="entry name" value="Glyco_hydro_130"/>
    <property type="match status" value="1"/>
</dbReference>
<keyword evidence="1" id="KW-0328">Glycosyltransferase</keyword>
<keyword evidence="5" id="KW-1185">Reference proteome</keyword>
<accession>A0ABV7JHM0</accession>
<evidence type="ECO:0000256" key="2">
    <source>
        <dbReference type="ARBA" id="ARBA00022679"/>
    </source>
</evidence>
<dbReference type="Gene3D" id="2.115.10.20">
    <property type="entry name" value="Glycosyl hydrolase domain, family 43"/>
    <property type="match status" value="1"/>
</dbReference>
<comment type="caution">
    <text evidence="4">The sequence shown here is derived from an EMBL/GenBank/DDBJ whole genome shotgun (WGS) entry which is preliminary data.</text>
</comment>
<evidence type="ECO:0000256" key="1">
    <source>
        <dbReference type="ARBA" id="ARBA00022676"/>
    </source>
</evidence>
<dbReference type="SUPFAM" id="SSF75005">
    <property type="entry name" value="Arabinanase/levansucrase/invertase"/>
    <property type="match status" value="1"/>
</dbReference>
<organism evidence="4 5">
    <name type="scientific">Parapedobacter deserti</name>
    <dbReference type="NCBI Taxonomy" id="1912957"/>
    <lineage>
        <taxon>Bacteria</taxon>
        <taxon>Pseudomonadati</taxon>
        <taxon>Bacteroidota</taxon>
        <taxon>Sphingobacteriia</taxon>
        <taxon>Sphingobacteriales</taxon>
        <taxon>Sphingobacteriaceae</taxon>
        <taxon>Parapedobacter</taxon>
    </lineage>
</organism>
<gene>
    <name evidence="4" type="ORF">ACFOET_03710</name>
</gene>
<name>A0ABV7JHM0_9SPHI</name>
<dbReference type="InterPro" id="IPR007184">
    <property type="entry name" value="Mannoside_phosphorylase"/>
</dbReference>
<comment type="similarity">
    <text evidence="3">Belongs to the glycosyl hydrolase 130 family.</text>
</comment>
<keyword evidence="2" id="KW-0808">Transferase</keyword>
<dbReference type="PANTHER" id="PTHR34106">
    <property type="entry name" value="GLYCOSIDASE"/>
    <property type="match status" value="1"/>
</dbReference>
<evidence type="ECO:0000313" key="4">
    <source>
        <dbReference type="EMBL" id="MFC3196712.1"/>
    </source>
</evidence>